<keyword evidence="4" id="KW-0804">Transcription</keyword>
<comment type="similarity">
    <text evidence="1">Belongs to the LysR transcriptional regulatory family.</text>
</comment>
<dbReference type="Proteomes" id="UP000240739">
    <property type="component" value="Unassembled WGS sequence"/>
</dbReference>
<dbReference type="Gene3D" id="1.10.10.10">
    <property type="entry name" value="Winged helix-like DNA-binding domain superfamily/Winged helix DNA-binding domain"/>
    <property type="match status" value="1"/>
</dbReference>
<keyword evidence="3" id="KW-0238">DNA-binding</keyword>
<dbReference type="PANTHER" id="PTHR30346:SF29">
    <property type="entry name" value="LYSR SUBSTRATE-BINDING"/>
    <property type="match status" value="1"/>
</dbReference>
<dbReference type="EMBL" id="PYYB01000001">
    <property type="protein sequence ID" value="PTL58556.1"/>
    <property type="molecule type" value="Genomic_DNA"/>
</dbReference>
<dbReference type="InterPro" id="IPR005119">
    <property type="entry name" value="LysR_subst-bd"/>
</dbReference>
<evidence type="ECO:0000259" key="5">
    <source>
        <dbReference type="PROSITE" id="PS50931"/>
    </source>
</evidence>
<evidence type="ECO:0000256" key="3">
    <source>
        <dbReference type="ARBA" id="ARBA00023125"/>
    </source>
</evidence>
<evidence type="ECO:0000256" key="1">
    <source>
        <dbReference type="ARBA" id="ARBA00009437"/>
    </source>
</evidence>
<keyword evidence="7" id="KW-1185">Reference proteome</keyword>
<dbReference type="InterPro" id="IPR036388">
    <property type="entry name" value="WH-like_DNA-bd_sf"/>
</dbReference>
<dbReference type="InterPro" id="IPR000847">
    <property type="entry name" value="LysR_HTH_N"/>
</dbReference>
<dbReference type="SUPFAM" id="SSF46785">
    <property type="entry name" value="Winged helix' DNA-binding domain"/>
    <property type="match status" value="1"/>
</dbReference>
<gene>
    <name evidence="6" type="ORF">C7Y72_02225</name>
</gene>
<dbReference type="GO" id="GO:0032993">
    <property type="term" value="C:protein-DNA complex"/>
    <property type="evidence" value="ECO:0007669"/>
    <property type="project" value="TreeGrafter"/>
</dbReference>
<dbReference type="Gene3D" id="3.40.190.10">
    <property type="entry name" value="Periplasmic binding protein-like II"/>
    <property type="match status" value="2"/>
</dbReference>
<dbReference type="RefSeq" id="WP_107566994.1">
    <property type="nucleotide sequence ID" value="NZ_PYYB01000001.1"/>
</dbReference>
<feature type="domain" description="HTH lysR-type" evidence="5">
    <location>
        <begin position="1"/>
        <end position="58"/>
    </location>
</feature>
<accession>A0A2T4UH16</accession>
<evidence type="ECO:0000313" key="7">
    <source>
        <dbReference type="Proteomes" id="UP000240739"/>
    </source>
</evidence>
<comment type="caution">
    <text evidence="6">The sequence shown here is derived from an EMBL/GenBank/DDBJ whole genome shotgun (WGS) entry which is preliminary data.</text>
</comment>
<dbReference type="AlphaFoldDB" id="A0A2T4UH16"/>
<dbReference type="InterPro" id="IPR036390">
    <property type="entry name" value="WH_DNA-bd_sf"/>
</dbReference>
<keyword evidence="2" id="KW-0805">Transcription regulation</keyword>
<dbReference type="PROSITE" id="PS50931">
    <property type="entry name" value="HTH_LYSR"/>
    <property type="match status" value="1"/>
</dbReference>
<dbReference type="Pfam" id="PF00126">
    <property type="entry name" value="HTH_1"/>
    <property type="match status" value="1"/>
</dbReference>
<dbReference type="GO" id="GO:0003677">
    <property type="term" value="F:DNA binding"/>
    <property type="evidence" value="ECO:0007669"/>
    <property type="project" value="UniProtKB-KW"/>
</dbReference>
<dbReference type="PANTHER" id="PTHR30346">
    <property type="entry name" value="TRANSCRIPTIONAL DUAL REGULATOR HCAR-RELATED"/>
    <property type="match status" value="1"/>
</dbReference>
<evidence type="ECO:0000256" key="4">
    <source>
        <dbReference type="ARBA" id="ARBA00023163"/>
    </source>
</evidence>
<dbReference type="GO" id="GO:0003700">
    <property type="term" value="F:DNA-binding transcription factor activity"/>
    <property type="evidence" value="ECO:0007669"/>
    <property type="project" value="InterPro"/>
</dbReference>
<name>A0A2T4UH16_9ACTN</name>
<evidence type="ECO:0000256" key="2">
    <source>
        <dbReference type="ARBA" id="ARBA00023015"/>
    </source>
</evidence>
<protein>
    <submittedName>
        <fullName evidence="6">LysR family transcriptional regulator</fullName>
    </submittedName>
</protein>
<dbReference type="OrthoDB" id="4131546at2"/>
<reference evidence="6 7" key="1">
    <citation type="submission" date="2018-03" db="EMBL/GenBank/DDBJ databases">
        <title>Aquarubrobacter algicola gen. nov., sp. nov., a novel actinobacterium isolated from shallow eutrophic lake during the end of cyanobacterial harmful algal blooms.</title>
        <authorList>
            <person name="Chun S.J."/>
        </authorList>
    </citation>
    <scope>NUCLEOTIDE SEQUENCE [LARGE SCALE GENOMIC DNA]</scope>
    <source>
        <strain evidence="6 7">Seoho-28</strain>
    </source>
</reference>
<dbReference type="Pfam" id="PF03466">
    <property type="entry name" value="LysR_substrate"/>
    <property type="match status" value="1"/>
</dbReference>
<dbReference type="SUPFAM" id="SSF53850">
    <property type="entry name" value="Periplasmic binding protein-like II"/>
    <property type="match status" value="1"/>
</dbReference>
<organism evidence="6 7">
    <name type="scientific">Paraconexibacter algicola</name>
    <dbReference type="NCBI Taxonomy" id="2133960"/>
    <lineage>
        <taxon>Bacteria</taxon>
        <taxon>Bacillati</taxon>
        <taxon>Actinomycetota</taxon>
        <taxon>Thermoleophilia</taxon>
        <taxon>Solirubrobacterales</taxon>
        <taxon>Paraconexibacteraceae</taxon>
        <taxon>Paraconexibacter</taxon>
    </lineage>
</organism>
<evidence type="ECO:0000313" key="6">
    <source>
        <dbReference type="EMBL" id="PTL58556.1"/>
    </source>
</evidence>
<proteinExistence type="inferred from homology"/>
<sequence>MDPRRLQFLLELSRQGSMRAVADELGHTTSTVSQQLAQLTREAGTALYEPDGRRVRLTPAGRRLAEHAVTVLAALDAARADLDPHAEPAGTVRVGGFATAIRRSLVPTLARLAREHPAVRLRVLEHEPPEALAALAADAVDLALVYDYDLAPAALDPTVDRVPLWQAPWGLGVPARAARGVRGATAPELLRRFADHEWIVNSRHVADEDVVRTIAAVAGVEPVVGHRADSLELVQDLVVAGLGVGLLPLDQPPRPGVAVLALRRPGVLLRAHAVTRRGRDSWAPLRLVRALLADDGAG</sequence>